<proteinExistence type="predicted"/>
<keyword evidence="3" id="KW-1185">Reference proteome</keyword>
<evidence type="ECO:0000313" key="2">
    <source>
        <dbReference type="EMBL" id="MCM3713075.1"/>
    </source>
</evidence>
<evidence type="ECO:0000256" key="1">
    <source>
        <dbReference type="SAM" id="SignalP"/>
    </source>
</evidence>
<accession>A0A9X2IMI9</accession>
<feature type="signal peptide" evidence="1">
    <location>
        <begin position="1"/>
        <end position="23"/>
    </location>
</feature>
<keyword evidence="1" id="KW-0732">Signal</keyword>
<reference evidence="2" key="1">
    <citation type="submission" date="2022-05" db="EMBL/GenBank/DDBJ databases">
        <title>Comparative Genomics of Spacecraft Associated Microbes.</title>
        <authorList>
            <person name="Tran M.T."/>
            <person name="Wright A."/>
            <person name="Seuylemezian A."/>
            <person name="Eisen J."/>
            <person name="Coil D."/>
        </authorList>
    </citation>
    <scope>NUCLEOTIDE SEQUENCE</scope>
    <source>
        <strain evidence="2">214.1.1</strain>
    </source>
</reference>
<organism evidence="2 3">
    <name type="scientific">Halalkalibacter oceani</name>
    <dbReference type="NCBI Taxonomy" id="1653776"/>
    <lineage>
        <taxon>Bacteria</taxon>
        <taxon>Bacillati</taxon>
        <taxon>Bacillota</taxon>
        <taxon>Bacilli</taxon>
        <taxon>Bacillales</taxon>
        <taxon>Bacillaceae</taxon>
        <taxon>Halalkalibacter</taxon>
    </lineage>
</organism>
<gene>
    <name evidence="2" type="ORF">M3202_03195</name>
</gene>
<dbReference type="Proteomes" id="UP001139179">
    <property type="component" value="Unassembled WGS sequence"/>
</dbReference>
<feature type="chain" id="PRO_5040975138" evidence="1">
    <location>
        <begin position="24"/>
        <end position="141"/>
    </location>
</feature>
<comment type="caution">
    <text evidence="2">The sequence shown here is derived from an EMBL/GenBank/DDBJ whole genome shotgun (WGS) entry which is preliminary data.</text>
</comment>
<dbReference type="RefSeq" id="WP_251221911.1">
    <property type="nucleotide sequence ID" value="NZ_JAMBOL010000002.1"/>
</dbReference>
<sequence>MKQAWLTFLLFISLCAGTPDAEAADETVHSSSVRVTPLQNIEVIEIKSEQELVVTHKVKDGRIYVECFLNDFVLSEEKAGSLHEQGEGHLRLYVDDEHVATLFEAAFIIEGLAPGEHTITVSAVKNDRSPYGFDSTFSVTV</sequence>
<name>A0A9X2IMI9_9BACI</name>
<dbReference type="AlphaFoldDB" id="A0A9X2IMI9"/>
<protein>
    <submittedName>
        <fullName evidence="2">Uncharacterized protein</fullName>
    </submittedName>
</protein>
<dbReference type="EMBL" id="JAMBOL010000002">
    <property type="protein sequence ID" value="MCM3713075.1"/>
    <property type="molecule type" value="Genomic_DNA"/>
</dbReference>
<evidence type="ECO:0000313" key="3">
    <source>
        <dbReference type="Proteomes" id="UP001139179"/>
    </source>
</evidence>